<dbReference type="EMBL" id="REGN01001999">
    <property type="protein sequence ID" value="RNA31058.1"/>
    <property type="molecule type" value="Genomic_DNA"/>
</dbReference>
<comment type="caution">
    <text evidence="1">The sequence shown here is derived from an EMBL/GenBank/DDBJ whole genome shotgun (WGS) entry which is preliminary data.</text>
</comment>
<gene>
    <name evidence="1" type="ORF">BpHYR1_004718</name>
</gene>
<evidence type="ECO:0000313" key="1">
    <source>
        <dbReference type="EMBL" id="RNA31058.1"/>
    </source>
</evidence>
<evidence type="ECO:0000313" key="2">
    <source>
        <dbReference type="Proteomes" id="UP000276133"/>
    </source>
</evidence>
<proteinExistence type="predicted"/>
<name>A0A3M7S619_BRAPC</name>
<dbReference type="Proteomes" id="UP000276133">
    <property type="component" value="Unassembled WGS sequence"/>
</dbReference>
<sequence>MIRVIFSFRDSSYFTESFSWHAKMVRDSNFFYKDKLAWQKNSKKSKKENWTLVLKIYRKFLTSKRKVLNVTLIKFSCSTFSCGTILENIIKLSYKKLKLNGFCRPILGRIFCSSFNILLLSSLFSKSKSPLFKHNSQLHSNIFEWVNVACAYFLTRINIFQCKYFLCTFRLDPVMSGIRST</sequence>
<accession>A0A3M7S619</accession>
<organism evidence="1 2">
    <name type="scientific">Brachionus plicatilis</name>
    <name type="common">Marine rotifer</name>
    <name type="synonym">Brachionus muelleri</name>
    <dbReference type="NCBI Taxonomy" id="10195"/>
    <lineage>
        <taxon>Eukaryota</taxon>
        <taxon>Metazoa</taxon>
        <taxon>Spiralia</taxon>
        <taxon>Gnathifera</taxon>
        <taxon>Rotifera</taxon>
        <taxon>Eurotatoria</taxon>
        <taxon>Monogononta</taxon>
        <taxon>Pseudotrocha</taxon>
        <taxon>Ploima</taxon>
        <taxon>Brachionidae</taxon>
        <taxon>Brachionus</taxon>
    </lineage>
</organism>
<protein>
    <submittedName>
        <fullName evidence="1">Uncharacterized protein</fullName>
    </submittedName>
</protein>
<keyword evidence="2" id="KW-1185">Reference proteome</keyword>
<reference evidence="1 2" key="1">
    <citation type="journal article" date="2018" name="Sci. Rep.">
        <title>Genomic signatures of local adaptation to the degree of environmental predictability in rotifers.</title>
        <authorList>
            <person name="Franch-Gras L."/>
            <person name="Hahn C."/>
            <person name="Garcia-Roger E.M."/>
            <person name="Carmona M.J."/>
            <person name="Serra M."/>
            <person name="Gomez A."/>
        </authorList>
    </citation>
    <scope>NUCLEOTIDE SEQUENCE [LARGE SCALE GENOMIC DNA]</scope>
    <source>
        <strain evidence="1">HYR1</strain>
    </source>
</reference>
<dbReference type="AlphaFoldDB" id="A0A3M7S619"/>